<dbReference type="SUPFAM" id="SSF52402">
    <property type="entry name" value="Adenine nucleotide alpha hydrolases-like"/>
    <property type="match status" value="2"/>
</dbReference>
<dbReference type="Pfam" id="PF00582">
    <property type="entry name" value="Usp"/>
    <property type="match status" value="1"/>
</dbReference>
<organism evidence="3 4">
    <name type="scientific">Mycobacterium bourgelatii</name>
    <dbReference type="NCBI Taxonomy" id="1273442"/>
    <lineage>
        <taxon>Bacteria</taxon>
        <taxon>Bacillati</taxon>
        <taxon>Actinomycetota</taxon>
        <taxon>Actinomycetes</taxon>
        <taxon>Mycobacteriales</taxon>
        <taxon>Mycobacteriaceae</taxon>
        <taxon>Mycobacterium</taxon>
    </lineage>
</organism>
<evidence type="ECO:0000313" key="3">
    <source>
        <dbReference type="EMBL" id="GFG89172.1"/>
    </source>
</evidence>
<accession>A0A7I9YKT9</accession>
<comment type="similarity">
    <text evidence="1">Belongs to the universal stress protein A family.</text>
</comment>
<dbReference type="PANTHER" id="PTHR46268">
    <property type="entry name" value="STRESS RESPONSE PROTEIN NHAX"/>
    <property type="match status" value="1"/>
</dbReference>
<dbReference type="AlphaFoldDB" id="A0A7I9YKT9"/>
<evidence type="ECO:0000259" key="2">
    <source>
        <dbReference type="Pfam" id="PF00582"/>
    </source>
</evidence>
<protein>
    <submittedName>
        <fullName evidence="3">Universal stress protein</fullName>
    </submittedName>
</protein>
<dbReference type="RefSeq" id="WP_163709089.1">
    <property type="nucleotide sequence ID" value="NZ_BLKZ01000001.1"/>
</dbReference>
<dbReference type="EMBL" id="BLKZ01000001">
    <property type="protein sequence ID" value="GFG89172.1"/>
    <property type="molecule type" value="Genomic_DNA"/>
</dbReference>
<gene>
    <name evidence="3" type="ORF">MBOU_12140</name>
</gene>
<reference evidence="3 4" key="1">
    <citation type="journal article" date="2019" name="Emerg. Microbes Infect.">
        <title>Comprehensive subspecies identification of 175 nontuberculous mycobacteria species based on 7547 genomic profiles.</title>
        <authorList>
            <person name="Matsumoto Y."/>
            <person name="Kinjo T."/>
            <person name="Motooka D."/>
            <person name="Nabeya D."/>
            <person name="Jung N."/>
            <person name="Uechi K."/>
            <person name="Horii T."/>
            <person name="Iida T."/>
            <person name="Fujita J."/>
            <person name="Nakamura S."/>
        </authorList>
    </citation>
    <scope>NUCLEOTIDE SEQUENCE [LARGE SCALE GENOMIC DNA]</scope>
    <source>
        <strain evidence="3 4">JCM 30725</strain>
    </source>
</reference>
<dbReference type="InterPro" id="IPR006016">
    <property type="entry name" value="UspA"/>
</dbReference>
<dbReference type="InterPro" id="IPR006015">
    <property type="entry name" value="Universal_stress_UspA"/>
</dbReference>
<keyword evidence="4" id="KW-1185">Reference proteome</keyword>
<dbReference type="PANTHER" id="PTHR46268:SF6">
    <property type="entry name" value="UNIVERSAL STRESS PROTEIN UP12"/>
    <property type="match status" value="1"/>
</dbReference>
<sequence>MEDIYSRPSVVVGIDGSKAAIQAALWAVDEAVSRDIPLRLVYVIDAIEVSGEPGSYDGRMAAARVALHDASLAVEETGKPVKIETDILRGKPLNKLMHESRNATMICVGSMGLNHARRGQGSVAATLAGAALCPVAVINRDPKDGATPEVSAVVAEVDNGAVLRHAFEEARLRGVPLRAISVHPAEAPDDVGAHRSVEHPHLSRRLARWTRLYPDVQVESEAVHGHACRYMAHHAKPGELLVTDAHAAQLCSVYNAGCSVLTVRCGNL</sequence>
<feature type="domain" description="UspA" evidence="2">
    <location>
        <begin position="10"/>
        <end position="138"/>
    </location>
</feature>
<dbReference type="Proteomes" id="UP000465360">
    <property type="component" value="Unassembled WGS sequence"/>
</dbReference>
<name>A0A7I9YKT9_MYCBU</name>
<dbReference type="InterPro" id="IPR014729">
    <property type="entry name" value="Rossmann-like_a/b/a_fold"/>
</dbReference>
<dbReference type="Gene3D" id="3.40.50.620">
    <property type="entry name" value="HUPs"/>
    <property type="match status" value="2"/>
</dbReference>
<evidence type="ECO:0000256" key="1">
    <source>
        <dbReference type="ARBA" id="ARBA00008791"/>
    </source>
</evidence>
<evidence type="ECO:0000313" key="4">
    <source>
        <dbReference type="Proteomes" id="UP000465360"/>
    </source>
</evidence>
<dbReference type="PRINTS" id="PR01438">
    <property type="entry name" value="UNVRSLSTRESS"/>
</dbReference>
<proteinExistence type="inferred from homology"/>
<comment type="caution">
    <text evidence="3">The sequence shown here is derived from an EMBL/GenBank/DDBJ whole genome shotgun (WGS) entry which is preliminary data.</text>
</comment>